<dbReference type="Proteomes" id="UP000297604">
    <property type="component" value="Unassembled WGS sequence"/>
</dbReference>
<feature type="compositionally biased region" description="Polar residues" evidence="1">
    <location>
        <begin position="769"/>
        <end position="781"/>
    </location>
</feature>
<dbReference type="SUPFAM" id="SSF54001">
    <property type="entry name" value="Cysteine proteinases"/>
    <property type="match status" value="1"/>
</dbReference>
<gene>
    <name evidence="4" type="ORF">E3O46_01025</name>
</gene>
<dbReference type="Pfam" id="PF01841">
    <property type="entry name" value="Transglut_core"/>
    <property type="match status" value="1"/>
</dbReference>
<feature type="transmembrane region" description="Helical" evidence="2">
    <location>
        <begin position="823"/>
        <end position="843"/>
    </location>
</feature>
<feature type="compositionally biased region" description="Polar residues" evidence="1">
    <location>
        <begin position="114"/>
        <end position="125"/>
    </location>
</feature>
<feature type="region of interest" description="Disordered" evidence="1">
    <location>
        <begin position="765"/>
        <end position="816"/>
    </location>
</feature>
<dbReference type="InterPro" id="IPR052901">
    <property type="entry name" value="Bact_TGase-like"/>
</dbReference>
<keyword evidence="5" id="KW-1185">Reference proteome</keyword>
<dbReference type="SMART" id="SM00460">
    <property type="entry name" value="TGc"/>
    <property type="match status" value="1"/>
</dbReference>
<evidence type="ECO:0000313" key="5">
    <source>
        <dbReference type="Proteomes" id="UP000297604"/>
    </source>
</evidence>
<feature type="compositionally biased region" description="Pro residues" evidence="1">
    <location>
        <begin position="21"/>
        <end position="31"/>
    </location>
</feature>
<feature type="transmembrane region" description="Helical" evidence="2">
    <location>
        <begin position="328"/>
        <end position="348"/>
    </location>
</feature>
<dbReference type="PANTHER" id="PTHR42736">
    <property type="entry name" value="PROTEIN-GLUTAMINE GAMMA-GLUTAMYLTRANSFERASE"/>
    <property type="match status" value="1"/>
</dbReference>
<dbReference type="Pfam" id="PF13559">
    <property type="entry name" value="DUF4129"/>
    <property type="match status" value="1"/>
</dbReference>
<dbReference type="InterPro" id="IPR021878">
    <property type="entry name" value="TgpA_N"/>
</dbReference>
<evidence type="ECO:0000313" key="4">
    <source>
        <dbReference type="EMBL" id="TFC23648.1"/>
    </source>
</evidence>
<dbReference type="InterPro" id="IPR002931">
    <property type="entry name" value="Transglutaminase-like"/>
</dbReference>
<name>A0ABY2ISI1_9MICO</name>
<feature type="compositionally biased region" description="Low complexity" evidence="1">
    <location>
        <begin position="65"/>
        <end position="77"/>
    </location>
</feature>
<feature type="region of interest" description="Disordered" evidence="1">
    <location>
        <begin position="1"/>
        <end position="130"/>
    </location>
</feature>
<sequence length="977" mass="101203">MSSSSALPNSELPGSAVPRTVPRPQPMPPRSARPGSAALPWPGTVREVRPGREIRSPIADQAAFRTCSRTSRASSRSLLKPGTPAPANPMGPSRPRAHASPAGRFRPSLYSAPGQPSTSPFSPRSRQVPGRRLHSYSNLCRRMPLSGSGRPAGGAYRCVRLSHCPRHGSTPSAGEGRCMSLRERILPEQTMTARPSPSPETPGGRRTGKRSSGSRWPVTGALALLLLVGMTALGPLLQGTGWWWLMAVEAGAVFVVSAGIRSLGPRPWVVPLAGAGVIVGSVTLLFGGGTGLLWLVPTGDTIDRFRTLVESGIASVQSQGTPADPETGILFLLCIGAGVIAVLMDALAITLRAPALAGLPVLVPVGVPGLILDNGAEKLTLVLTAAAFLLLLRIDVLGRRGGVTAGTGEGIGIAGSRGPAGRSWSVTGAFLIGGLGIITALVLSIAVPNLPGDGRVGGRATGPLLFGDGVSAMVNLGQDLRSSQAGAALHYRTSAAQPPYLKLLTLDRFVGPSWTARLEPTNTGNTVDAIDRPPGLSAQVATTEESTQVVIDGVASAWLPTPGAATKVSGLVGDWYWNGPTGTIASTNSSTRGQEYTVTSLALEPTPEQLRAATGRYPVSVESSLRLPRSSPLIIEQTARAVTSGTTTPYDAAVALQEYLRGSEFTYDTTAPVEDGYDGGGVDVVGTFLEVKRGYCVHFASAMAVMARSLGIPARIAIGYLPGSRSSDFIEGRDRFNVDAHDLHSWPELYFTGIGWLPFEPTPGRGTVPSYTQPAGQSTPLGGTVAGAPSSAPRPFDDPGQALSTGSGAAKTPGNDAGTPGRVALILGALVVVLAAPGGIRLLRSRRRRRDLARGTAGGADAWRELVDTAVDFGVSVRATETPREFAARIGALPGLTGTGGAAAGAALARLLAAAERHRYGRPVAGAPQPALLGDLDTVSTRISMGASTAVRWRARLLPASLWLFLGERGRAPVTDA</sequence>
<evidence type="ECO:0000256" key="1">
    <source>
        <dbReference type="SAM" id="MobiDB-lite"/>
    </source>
</evidence>
<dbReference type="InterPro" id="IPR025403">
    <property type="entry name" value="TgpA-like_C"/>
</dbReference>
<feature type="compositionally biased region" description="Basic and acidic residues" evidence="1">
    <location>
        <begin position="46"/>
        <end position="55"/>
    </location>
</feature>
<dbReference type="Gene3D" id="3.10.620.30">
    <property type="match status" value="1"/>
</dbReference>
<feature type="transmembrane region" description="Helical" evidence="2">
    <location>
        <begin position="378"/>
        <end position="396"/>
    </location>
</feature>
<proteinExistence type="predicted"/>
<feature type="transmembrane region" description="Helical" evidence="2">
    <location>
        <begin position="426"/>
        <end position="447"/>
    </location>
</feature>
<feature type="transmembrane region" description="Helical" evidence="2">
    <location>
        <begin position="242"/>
        <end position="260"/>
    </location>
</feature>
<dbReference type="InterPro" id="IPR038765">
    <property type="entry name" value="Papain-like_cys_pep_sf"/>
</dbReference>
<feature type="domain" description="Transglutaminase-like" evidence="3">
    <location>
        <begin position="688"/>
        <end position="763"/>
    </location>
</feature>
<keyword evidence="2" id="KW-1133">Transmembrane helix</keyword>
<comment type="caution">
    <text evidence="4">The sequence shown here is derived from an EMBL/GenBank/DDBJ whole genome shotgun (WGS) entry which is preliminary data.</text>
</comment>
<keyword evidence="2" id="KW-0812">Transmembrane</keyword>
<reference evidence="4 5" key="1">
    <citation type="submission" date="2019-03" db="EMBL/GenBank/DDBJ databases">
        <title>Genomics of glacier-inhabiting Cryobacterium strains.</title>
        <authorList>
            <person name="Liu Q."/>
            <person name="Xin Y.-H."/>
        </authorList>
    </citation>
    <scope>NUCLEOTIDE SEQUENCE [LARGE SCALE GENOMIC DNA]</scope>
    <source>
        <strain evidence="4 5">MDB1-5</strain>
    </source>
</reference>
<accession>A0ABY2ISI1</accession>
<protein>
    <submittedName>
        <fullName evidence="4">DUF4129 domain-containing protein</fullName>
    </submittedName>
</protein>
<dbReference type="PANTHER" id="PTHR42736:SF1">
    <property type="entry name" value="PROTEIN-GLUTAMINE GAMMA-GLUTAMYLTRANSFERASE"/>
    <property type="match status" value="1"/>
</dbReference>
<dbReference type="Pfam" id="PF11992">
    <property type="entry name" value="TgpA_N"/>
    <property type="match status" value="1"/>
</dbReference>
<feature type="region of interest" description="Disordered" evidence="1">
    <location>
        <begin position="187"/>
        <end position="214"/>
    </location>
</feature>
<keyword evidence="2" id="KW-0472">Membrane</keyword>
<evidence type="ECO:0000259" key="3">
    <source>
        <dbReference type="SMART" id="SM00460"/>
    </source>
</evidence>
<organism evidence="4 5">
    <name type="scientific">Cryobacterium glucosi</name>
    <dbReference type="NCBI Taxonomy" id="1259175"/>
    <lineage>
        <taxon>Bacteria</taxon>
        <taxon>Bacillati</taxon>
        <taxon>Actinomycetota</taxon>
        <taxon>Actinomycetes</taxon>
        <taxon>Micrococcales</taxon>
        <taxon>Microbacteriaceae</taxon>
        <taxon>Cryobacterium</taxon>
    </lineage>
</organism>
<feature type="transmembrane region" description="Helical" evidence="2">
    <location>
        <begin position="216"/>
        <end position="236"/>
    </location>
</feature>
<evidence type="ECO:0000256" key="2">
    <source>
        <dbReference type="SAM" id="Phobius"/>
    </source>
</evidence>
<dbReference type="EMBL" id="SOFS01000005">
    <property type="protein sequence ID" value="TFC23648.1"/>
    <property type="molecule type" value="Genomic_DNA"/>
</dbReference>
<feature type="transmembrane region" description="Helical" evidence="2">
    <location>
        <begin position="272"/>
        <end position="296"/>
    </location>
</feature>